<evidence type="ECO:0000256" key="3">
    <source>
        <dbReference type="ARBA" id="ARBA00023004"/>
    </source>
</evidence>
<evidence type="ECO:0000259" key="7">
    <source>
        <dbReference type="PROSITE" id="PS51007"/>
    </source>
</evidence>
<protein>
    <recommendedName>
        <fullName evidence="7">Cytochrome c domain-containing protein</fullName>
    </recommendedName>
</protein>
<dbReference type="AlphaFoldDB" id="R9GNG6"/>
<dbReference type="GO" id="GO:0020037">
    <property type="term" value="F:heme binding"/>
    <property type="evidence" value="ECO:0007669"/>
    <property type="project" value="InterPro"/>
</dbReference>
<dbReference type="InterPro" id="IPR036909">
    <property type="entry name" value="Cyt_c-like_dom_sf"/>
</dbReference>
<accession>R9GNG6</accession>
<dbReference type="Gene3D" id="1.10.760.10">
    <property type="entry name" value="Cytochrome c-like domain"/>
    <property type="match status" value="1"/>
</dbReference>
<dbReference type="InterPro" id="IPR009056">
    <property type="entry name" value="Cyt_c-like_dom"/>
</dbReference>
<dbReference type="GO" id="GO:0009055">
    <property type="term" value="F:electron transfer activity"/>
    <property type="evidence" value="ECO:0007669"/>
    <property type="project" value="InterPro"/>
</dbReference>
<feature type="signal peptide" evidence="6">
    <location>
        <begin position="1"/>
        <end position="20"/>
    </location>
</feature>
<evidence type="ECO:0000256" key="6">
    <source>
        <dbReference type="SAM" id="SignalP"/>
    </source>
</evidence>
<comment type="caution">
    <text evidence="8">The sequence shown here is derived from an EMBL/GenBank/DDBJ whole genome shotgun (WGS) entry which is preliminary data.</text>
</comment>
<keyword evidence="9" id="KW-1185">Reference proteome</keyword>
<feature type="region of interest" description="Disordered" evidence="5">
    <location>
        <begin position="35"/>
        <end position="57"/>
    </location>
</feature>
<dbReference type="RefSeq" id="WP_016196694.1">
    <property type="nucleotide sequence ID" value="NZ_AQPN01000116.1"/>
</dbReference>
<dbReference type="PROSITE" id="PS51257">
    <property type="entry name" value="PROKAR_LIPOPROTEIN"/>
    <property type="match status" value="1"/>
</dbReference>
<evidence type="ECO:0000256" key="2">
    <source>
        <dbReference type="ARBA" id="ARBA00022723"/>
    </source>
</evidence>
<organism evidence="8 9">
    <name type="scientific">Arcticibacter svalbardensis MN12-7</name>
    <dbReference type="NCBI Taxonomy" id="1150600"/>
    <lineage>
        <taxon>Bacteria</taxon>
        <taxon>Pseudomonadati</taxon>
        <taxon>Bacteroidota</taxon>
        <taxon>Sphingobacteriia</taxon>
        <taxon>Sphingobacteriales</taxon>
        <taxon>Sphingobacteriaceae</taxon>
        <taxon>Arcticibacter</taxon>
    </lineage>
</organism>
<dbReference type="STRING" id="1150600.ADIARSV_3466"/>
<feature type="domain" description="Cytochrome c" evidence="7">
    <location>
        <begin position="72"/>
        <end position="162"/>
    </location>
</feature>
<evidence type="ECO:0000313" key="9">
    <source>
        <dbReference type="Proteomes" id="UP000014174"/>
    </source>
</evidence>
<dbReference type="PROSITE" id="PS51007">
    <property type="entry name" value="CYTC"/>
    <property type="match status" value="1"/>
</dbReference>
<dbReference type="OrthoDB" id="2827525at2"/>
<dbReference type="Proteomes" id="UP000014174">
    <property type="component" value="Unassembled WGS sequence"/>
</dbReference>
<evidence type="ECO:0000313" key="8">
    <source>
        <dbReference type="EMBL" id="EOR93387.1"/>
    </source>
</evidence>
<evidence type="ECO:0000256" key="5">
    <source>
        <dbReference type="SAM" id="MobiDB-lite"/>
    </source>
</evidence>
<dbReference type="EMBL" id="AQPN01000116">
    <property type="protein sequence ID" value="EOR93387.1"/>
    <property type="molecule type" value="Genomic_DNA"/>
</dbReference>
<dbReference type="eggNOG" id="COG2010">
    <property type="taxonomic scope" value="Bacteria"/>
</dbReference>
<gene>
    <name evidence="8" type="ORF">ADIARSV_3466</name>
</gene>
<sequence>MKKLIILSVLVLFITIIASCGGSNNSGTSSDSIANAGGAAANEDGTENPSYDPKRGEGKFSSVDLGTSLDAARAESGDKVYLVKCGACHKLTDEKLVGPGWAGVTTRHAPEWIMNFITNTDAMIDKDPKAQAQLELCLVRMPNQNLSDDDARNLLEFMRKNDGVK</sequence>
<evidence type="ECO:0000256" key="1">
    <source>
        <dbReference type="ARBA" id="ARBA00022617"/>
    </source>
</evidence>
<dbReference type="Pfam" id="PF00034">
    <property type="entry name" value="Cytochrom_C"/>
    <property type="match status" value="1"/>
</dbReference>
<keyword evidence="6" id="KW-0732">Signal</keyword>
<feature type="chain" id="PRO_5004472014" description="Cytochrome c domain-containing protein" evidence="6">
    <location>
        <begin position="21"/>
        <end position="165"/>
    </location>
</feature>
<keyword evidence="3 4" id="KW-0408">Iron</keyword>
<proteinExistence type="predicted"/>
<name>R9GNG6_9SPHI</name>
<reference evidence="8 9" key="1">
    <citation type="journal article" date="2013" name="Genome Announc.">
        <title>Draft Genome Sequence of Arcticibacter svalbardensis Strain MN12-7T, a Member of the Family Sphingobacteriaceae Isolated from an Arctic Soil Sample.</title>
        <authorList>
            <person name="Shivaji S."/>
            <person name="Ara S."/>
            <person name="Prasad S."/>
            <person name="Manasa B.P."/>
            <person name="Begum Z."/>
            <person name="Singh A."/>
            <person name="Kumar Pinnaka A."/>
        </authorList>
    </citation>
    <scope>NUCLEOTIDE SEQUENCE [LARGE SCALE GENOMIC DNA]</scope>
    <source>
        <strain evidence="8 9">MN12-7</strain>
    </source>
</reference>
<dbReference type="PATRIC" id="fig|1150600.3.peg.3433"/>
<keyword evidence="2 4" id="KW-0479">Metal-binding</keyword>
<evidence type="ECO:0000256" key="4">
    <source>
        <dbReference type="PROSITE-ProRule" id="PRU00433"/>
    </source>
</evidence>
<dbReference type="SUPFAM" id="SSF46626">
    <property type="entry name" value="Cytochrome c"/>
    <property type="match status" value="1"/>
</dbReference>
<keyword evidence="1 4" id="KW-0349">Heme</keyword>
<dbReference type="GO" id="GO:0046872">
    <property type="term" value="F:metal ion binding"/>
    <property type="evidence" value="ECO:0007669"/>
    <property type="project" value="UniProtKB-KW"/>
</dbReference>